<feature type="domain" description="Carbohydrate-binding module family 96" evidence="5">
    <location>
        <begin position="3"/>
        <end position="155"/>
    </location>
</feature>
<evidence type="ECO:0000313" key="7">
    <source>
        <dbReference type="Proteomes" id="UP000009315"/>
    </source>
</evidence>
<dbReference type="Pfam" id="PF24517">
    <property type="entry name" value="CBM96"/>
    <property type="match status" value="1"/>
</dbReference>
<dbReference type="GO" id="GO:0005576">
    <property type="term" value="C:extracellular region"/>
    <property type="evidence" value="ECO:0007669"/>
    <property type="project" value="UniProtKB-SubCell"/>
</dbReference>
<dbReference type="Pfam" id="PF19912">
    <property type="entry name" value="DUF6385"/>
    <property type="match status" value="1"/>
</dbReference>
<comment type="subcellular location">
    <subcellularLocation>
        <location evidence="1">Secreted</location>
    </subcellularLocation>
</comment>
<sequence>MSIVTLTAQKDTFVYSRQPWLTPCSSPVLLVGTRYAGKLFAYLFFDLSHIPPNARIKSAVLSLFPVAPQPTGFDTLIIKPLAETFEDCVTNYKNRPISLQEPGIHWTINHATRVINIDIKKMAASWLTGQLANNGLIISSSCLWGRKILAINSSNSPHLQRRPLLTLKIDRPKGCQVENIEEIVKVLPSETFSTTREVWCYSVFSLIVKNMGFSPVMITLQDSADGIDFIDEGPTCTLQPQQTKILVNRFFTRFTRLKFTLASEQKNPVKVSVFLQGRI</sequence>
<gene>
    <name evidence="6" type="ORF">DESHY_60227</name>
</gene>
<dbReference type="Proteomes" id="UP000009315">
    <property type="component" value="Unassembled WGS sequence"/>
</dbReference>
<evidence type="ECO:0000259" key="4">
    <source>
        <dbReference type="Pfam" id="PF19912"/>
    </source>
</evidence>
<dbReference type="InterPro" id="IPR055372">
    <property type="entry name" value="CBM96"/>
</dbReference>
<dbReference type="OrthoDB" id="1808778at2"/>
<protein>
    <submittedName>
        <fullName evidence="6">Uncharacterized protein</fullName>
    </submittedName>
</protein>
<dbReference type="AlphaFoldDB" id="K8E0M9"/>
<proteinExistence type="predicted"/>
<evidence type="ECO:0000256" key="3">
    <source>
        <dbReference type="ARBA" id="ARBA00022729"/>
    </source>
</evidence>
<keyword evidence="7" id="KW-1185">Reference proteome</keyword>
<evidence type="ECO:0000256" key="2">
    <source>
        <dbReference type="ARBA" id="ARBA00022525"/>
    </source>
</evidence>
<comment type="caution">
    <text evidence="6">The sequence shown here is derived from an EMBL/GenBank/DDBJ whole genome shotgun (WGS) entry which is preliminary data.</text>
</comment>
<dbReference type="EMBL" id="CAOS01000013">
    <property type="protein sequence ID" value="CCO09055.1"/>
    <property type="molecule type" value="Genomic_DNA"/>
</dbReference>
<accession>K8E0M9</accession>
<feature type="domain" description="DUF6385" evidence="4">
    <location>
        <begin position="201"/>
        <end position="278"/>
    </location>
</feature>
<name>K8E0M9_9FIRM</name>
<dbReference type="NCBIfam" id="NF033679">
    <property type="entry name" value="DNRLRE_dom"/>
    <property type="match status" value="1"/>
</dbReference>
<evidence type="ECO:0000259" key="5">
    <source>
        <dbReference type="Pfam" id="PF24517"/>
    </source>
</evidence>
<keyword evidence="2" id="KW-0964">Secreted</keyword>
<dbReference type="STRING" id="1121428.DESHY_60227"/>
<organism evidence="6 7">
    <name type="scientific">Desulforamulus hydrothermalis Lam5 = DSM 18033</name>
    <dbReference type="NCBI Taxonomy" id="1121428"/>
    <lineage>
        <taxon>Bacteria</taxon>
        <taxon>Bacillati</taxon>
        <taxon>Bacillota</taxon>
        <taxon>Clostridia</taxon>
        <taxon>Eubacteriales</taxon>
        <taxon>Peptococcaceae</taxon>
        <taxon>Desulforamulus</taxon>
    </lineage>
</organism>
<dbReference type="InterPro" id="IPR045965">
    <property type="entry name" value="DUF6385"/>
</dbReference>
<evidence type="ECO:0000313" key="6">
    <source>
        <dbReference type="EMBL" id="CCO09055.1"/>
    </source>
</evidence>
<evidence type="ECO:0000256" key="1">
    <source>
        <dbReference type="ARBA" id="ARBA00004613"/>
    </source>
</evidence>
<keyword evidence="3" id="KW-0732">Signal</keyword>
<reference evidence="6 7" key="1">
    <citation type="journal article" date="2013" name="Genome Announc.">
        <title>Genome Sequence of the Sulfate-Reducing Bacterium Desulfotomaculum hydrothermale Lam5(T).</title>
        <authorList>
            <person name="Amin O."/>
            <person name="Fardeau M.L."/>
            <person name="Valette O."/>
            <person name="Hirschler-Rea A."/>
            <person name="Barbe V."/>
            <person name="Medigue C."/>
            <person name="Vacherie B."/>
            <person name="Ollivier B."/>
            <person name="Bertin P.N."/>
            <person name="Dolla A."/>
        </authorList>
    </citation>
    <scope>NUCLEOTIDE SEQUENCE [LARGE SCALE GENOMIC DNA]</scope>
    <source>
        <strain evidence="7">Lam5 / DSM 18033</strain>
    </source>
</reference>
<dbReference type="RefSeq" id="WP_008412819.1">
    <property type="nucleotide sequence ID" value="NZ_CAOS01000013.1"/>
</dbReference>